<reference evidence="1 2" key="1">
    <citation type="journal article" date="2010" name="ChemBioChem">
        <title>Cloning and characterization of the biosynthetic gene cluster of 16-membered macrolide antibiotic FD-891: involvement of a dual functional cytochrome P450 monooxygenase catalyzing epoxidation and hydroxylation.</title>
        <authorList>
            <person name="Kudo F."/>
            <person name="Motegi A."/>
            <person name="Mizoue K."/>
            <person name="Eguchi T."/>
        </authorList>
    </citation>
    <scope>NUCLEOTIDE SEQUENCE [LARGE SCALE GENOMIC DNA]</scope>
    <source>
        <strain evidence="1 2">A-8890</strain>
    </source>
</reference>
<dbReference type="Proteomes" id="UP001321542">
    <property type="component" value="Chromosome"/>
</dbReference>
<keyword evidence="2" id="KW-1185">Reference proteome</keyword>
<dbReference type="EMBL" id="AP018448">
    <property type="protein sequence ID" value="BBC36292.1"/>
    <property type="molecule type" value="Genomic_DNA"/>
</dbReference>
<proteinExistence type="predicted"/>
<accession>A0ABN5VSU9</accession>
<sequence>MWPSAHSFFSRSQYREVTASRNRADEPVDDSRQTGCVATFPTTHTIVSFMREPLLRAGAAVGTGRIRVRARPVRLRLLAVIASATPCGVFRCGAIAAGSDCRRRAEPAERCVLLASCGQLRHPTG</sequence>
<evidence type="ECO:0000313" key="1">
    <source>
        <dbReference type="EMBL" id="BBC36292.1"/>
    </source>
</evidence>
<evidence type="ECO:0000313" key="2">
    <source>
        <dbReference type="Proteomes" id="UP001321542"/>
    </source>
</evidence>
<reference evidence="1 2" key="2">
    <citation type="journal article" date="2023" name="ChemBioChem">
        <title>Acyltransferase Domain Exchange between Two Independent Type I Polyketide Synthases in the Same Producer Strain of Macrolide Antibiotics.</title>
        <authorList>
            <person name="Kudo F."/>
            <person name="Kishikawa K."/>
            <person name="Tsuboi K."/>
            <person name="Kido T."/>
            <person name="Usui T."/>
            <person name="Hashimoto J."/>
            <person name="Shin-Ya K."/>
            <person name="Miyanaga A."/>
            <person name="Eguchi T."/>
        </authorList>
    </citation>
    <scope>NUCLEOTIDE SEQUENCE [LARGE SCALE GENOMIC DNA]</scope>
    <source>
        <strain evidence="1 2">A-8890</strain>
    </source>
</reference>
<organism evidence="1 2">
    <name type="scientific">Streptomyces graminofaciens</name>
    <dbReference type="NCBI Taxonomy" id="68212"/>
    <lineage>
        <taxon>Bacteria</taxon>
        <taxon>Bacillati</taxon>
        <taxon>Actinomycetota</taxon>
        <taxon>Actinomycetes</taxon>
        <taxon>Kitasatosporales</taxon>
        <taxon>Streptomycetaceae</taxon>
        <taxon>Streptomyces</taxon>
    </lineage>
</organism>
<name>A0ABN5VSU9_9ACTN</name>
<gene>
    <name evidence="1" type="ORF">SGFS_075860</name>
</gene>
<protein>
    <submittedName>
        <fullName evidence="1">Uncharacterized protein</fullName>
    </submittedName>
</protein>